<name>A0A934U3N1_9NOCA</name>
<dbReference type="Pfam" id="PF03583">
    <property type="entry name" value="LIP"/>
    <property type="match status" value="1"/>
</dbReference>
<dbReference type="Gene3D" id="1.10.260.130">
    <property type="match status" value="1"/>
</dbReference>
<dbReference type="GO" id="GO:0004806">
    <property type="term" value="F:triacylglycerol lipase activity"/>
    <property type="evidence" value="ECO:0007669"/>
    <property type="project" value="InterPro"/>
</dbReference>
<dbReference type="InterPro" id="IPR029058">
    <property type="entry name" value="AB_hydrolase_fold"/>
</dbReference>
<gene>
    <name evidence="1" type="ORF">JGU71_09140</name>
</gene>
<accession>A0A934U3N1</accession>
<dbReference type="PIRSF" id="PIRSF029171">
    <property type="entry name" value="Esterase_LipA"/>
    <property type="match status" value="1"/>
</dbReference>
<dbReference type="PANTHER" id="PTHR34853:SF1">
    <property type="entry name" value="LIPASE 5"/>
    <property type="match status" value="1"/>
</dbReference>
<organism evidence="1 2">
    <name type="scientific">Antrihabitans stalagmiti</name>
    <dbReference type="NCBI Taxonomy" id="2799499"/>
    <lineage>
        <taxon>Bacteria</taxon>
        <taxon>Bacillati</taxon>
        <taxon>Actinomycetota</taxon>
        <taxon>Actinomycetes</taxon>
        <taxon>Mycobacteriales</taxon>
        <taxon>Nocardiaceae</taxon>
        <taxon>Antrihabitans</taxon>
    </lineage>
</organism>
<keyword evidence="2" id="KW-1185">Reference proteome</keyword>
<comment type="caution">
    <text evidence="1">The sequence shown here is derived from an EMBL/GenBank/DDBJ whole genome shotgun (WGS) entry which is preliminary data.</text>
</comment>
<evidence type="ECO:0000313" key="2">
    <source>
        <dbReference type="Proteomes" id="UP000655868"/>
    </source>
</evidence>
<sequence>MIGQAVRIDGEFRPGDLLDAERMKAYIVPGVPMPARAWRIRYRSTSATGHPTMVSGVVLVPTTRYRGKGARPLIGYAIGTQGLSNASAPSRQLAAGTEYEAVLIAGALRRGWAITLTDYPGLATPGDHPYVMGRALGPAVLDCVRAARQLGAAGLDPEGPLAIYGYSEGGHAAGWALELQPTYAPDLPLVGGVVGAAPADLEQMIPTHDGGTFAFLLIYGLIGLNAAYPELDVYSHLTPKGHRAVERFGNTNIFSAIALGASMFPKKVSAYVQQSPYELPEVIARLRENALGSVAPAAPVLIGASTHDQIIPHAQARKLERDWRAAGADVRRYDMRAREHVTGGIFLAPKGFGFLAERFAAHDQR</sequence>
<reference evidence="1" key="1">
    <citation type="submission" date="2020-12" db="EMBL/GenBank/DDBJ databases">
        <title>Antrihabitans popcorni sp. nov. and Antrihabitans auranticaus sp. nov., isolated from a larva cave.</title>
        <authorList>
            <person name="Lee S.D."/>
            <person name="Kim I.S."/>
        </authorList>
    </citation>
    <scope>NUCLEOTIDE SEQUENCE</scope>
    <source>
        <strain evidence="1">YC3-6</strain>
    </source>
</reference>
<dbReference type="Gene3D" id="3.40.50.1820">
    <property type="entry name" value="alpha/beta hydrolase"/>
    <property type="match status" value="1"/>
</dbReference>
<dbReference type="SUPFAM" id="SSF53474">
    <property type="entry name" value="alpha/beta-Hydrolases"/>
    <property type="match status" value="1"/>
</dbReference>
<dbReference type="AlphaFoldDB" id="A0A934U3N1"/>
<dbReference type="RefSeq" id="WP_199703766.1">
    <property type="nucleotide sequence ID" value="NZ_JAEMNV010000003.1"/>
</dbReference>
<dbReference type="GO" id="GO:0016042">
    <property type="term" value="P:lipid catabolic process"/>
    <property type="evidence" value="ECO:0007669"/>
    <property type="project" value="InterPro"/>
</dbReference>
<dbReference type="EMBL" id="JAEMNV010000003">
    <property type="protein sequence ID" value="MBJ8339048.1"/>
    <property type="molecule type" value="Genomic_DNA"/>
</dbReference>
<dbReference type="PANTHER" id="PTHR34853">
    <property type="match status" value="1"/>
</dbReference>
<protein>
    <submittedName>
        <fullName evidence="1">Lipase</fullName>
    </submittedName>
</protein>
<dbReference type="InterPro" id="IPR005152">
    <property type="entry name" value="Lipase_secreted"/>
</dbReference>
<evidence type="ECO:0000313" key="1">
    <source>
        <dbReference type="EMBL" id="MBJ8339048.1"/>
    </source>
</evidence>
<dbReference type="Proteomes" id="UP000655868">
    <property type="component" value="Unassembled WGS sequence"/>
</dbReference>
<proteinExistence type="predicted"/>